<sequence length="70" mass="7441">MANLEGEAAEWVTILHDEGIPELADPDAFLSGLTARFGDPAQSQWADSSCDPDSFEAKEATKKGEGEVMG</sequence>
<dbReference type="AlphaFoldDB" id="A0AAW1B0Y3"/>
<comment type="caution">
    <text evidence="2">The sequence shown here is derived from an EMBL/GenBank/DDBJ whole genome shotgun (WGS) entry which is preliminary data.</text>
</comment>
<reference evidence="2 3" key="1">
    <citation type="journal article" date="2024" name="Proc. Natl. Acad. Sci. U.S.A.">
        <title>The genetic regulatory architecture and epigenomic basis for age-related changes in rattlesnake venom.</title>
        <authorList>
            <person name="Hogan M.P."/>
            <person name="Holding M.L."/>
            <person name="Nystrom G.S."/>
            <person name="Colston T.J."/>
            <person name="Bartlett D.A."/>
            <person name="Mason A.J."/>
            <person name="Ellsworth S.A."/>
            <person name="Rautsaw R.M."/>
            <person name="Lawrence K.C."/>
            <person name="Strickland J.L."/>
            <person name="He B."/>
            <person name="Fraser P."/>
            <person name="Margres M.J."/>
            <person name="Gilbert D.M."/>
            <person name="Gibbs H.L."/>
            <person name="Parkinson C.L."/>
            <person name="Rokyta D.R."/>
        </authorList>
    </citation>
    <scope>NUCLEOTIDE SEQUENCE [LARGE SCALE GENOMIC DNA]</scope>
    <source>
        <strain evidence="2">DRR0105</strain>
    </source>
</reference>
<dbReference type="EMBL" id="JAOTOJ010000009">
    <property type="protein sequence ID" value="KAK9395663.1"/>
    <property type="molecule type" value="Genomic_DNA"/>
</dbReference>
<feature type="compositionally biased region" description="Basic and acidic residues" evidence="1">
    <location>
        <begin position="55"/>
        <end position="70"/>
    </location>
</feature>
<keyword evidence="3" id="KW-1185">Reference proteome</keyword>
<protein>
    <submittedName>
        <fullName evidence="2">Cbp53E: Calbindin-32</fullName>
    </submittedName>
</protein>
<evidence type="ECO:0000313" key="2">
    <source>
        <dbReference type="EMBL" id="KAK9395663.1"/>
    </source>
</evidence>
<proteinExistence type="predicted"/>
<gene>
    <name evidence="2" type="ORF">NXF25_019024</name>
</gene>
<dbReference type="Proteomes" id="UP001474421">
    <property type="component" value="Unassembled WGS sequence"/>
</dbReference>
<evidence type="ECO:0000256" key="1">
    <source>
        <dbReference type="SAM" id="MobiDB-lite"/>
    </source>
</evidence>
<accession>A0AAW1B0Y3</accession>
<name>A0AAW1B0Y3_CROAD</name>
<organism evidence="2 3">
    <name type="scientific">Crotalus adamanteus</name>
    <name type="common">Eastern diamondback rattlesnake</name>
    <dbReference type="NCBI Taxonomy" id="8729"/>
    <lineage>
        <taxon>Eukaryota</taxon>
        <taxon>Metazoa</taxon>
        <taxon>Chordata</taxon>
        <taxon>Craniata</taxon>
        <taxon>Vertebrata</taxon>
        <taxon>Euteleostomi</taxon>
        <taxon>Lepidosauria</taxon>
        <taxon>Squamata</taxon>
        <taxon>Bifurcata</taxon>
        <taxon>Unidentata</taxon>
        <taxon>Episquamata</taxon>
        <taxon>Toxicofera</taxon>
        <taxon>Serpentes</taxon>
        <taxon>Colubroidea</taxon>
        <taxon>Viperidae</taxon>
        <taxon>Crotalinae</taxon>
        <taxon>Crotalus</taxon>
    </lineage>
</organism>
<evidence type="ECO:0000313" key="3">
    <source>
        <dbReference type="Proteomes" id="UP001474421"/>
    </source>
</evidence>
<feature type="region of interest" description="Disordered" evidence="1">
    <location>
        <begin position="43"/>
        <end position="70"/>
    </location>
</feature>